<dbReference type="InterPro" id="IPR019378">
    <property type="entry name" value="GDP-Fuc_O-FucTrfase"/>
</dbReference>
<evidence type="ECO:0000313" key="4">
    <source>
        <dbReference type="EMBL" id="KAK9712001.1"/>
    </source>
</evidence>
<sequence>MFFPIRKIVLVLSAIFGFYLLLNLASPFSSKSNKVPALYKLRIKPNEKFITYLSHSGFHNQRIELENALFLAKKLNRSLLLPPAMLGPPLPWRPFNVLHDWLLSKTKKNLDHCKKLSLSELPLECTGYETWSKLPWTYFFDLNPLLREVRIYQREEFDYDELEQYGIHSFEDIHYIKDQSTYDYMILDQKNDTIPLKQYTRKITIDELGKIDQKLLYFGSIFGTTRVQATTPETKKEFNSLRERIIYNTAPVLDVTKNIVQKLGGSNNFYGIHLRTSDYFFAENLAENVQVVIENMKEVLATRTKNKFYPDPKSSEITVYDPNSPPTLKKCMDRPRHVSFASPIIYLATDARNVRQSNVIRPLLSQFPCTFTLDDFKSDLFELSYQRNPVDEIVLTPHLIPMVDATVASRGTFFVGTPKSTFSKYTRRLHSVFFGKDDPIKFLV</sequence>
<dbReference type="Pfam" id="PF10250">
    <property type="entry name" value="O-FucT"/>
    <property type="match status" value="1"/>
</dbReference>
<dbReference type="PANTHER" id="PTHR36050:SF1">
    <property type="entry name" value="O-FUCOSYLTRANSFERASE 30"/>
    <property type="match status" value="1"/>
</dbReference>
<keyword evidence="3" id="KW-0119">Carbohydrate metabolism</keyword>
<dbReference type="Proteomes" id="UP001479436">
    <property type="component" value="Unassembled WGS sequence"/>
</dbReference>
<accession>A0ABR2W050</accession>
<name>A0ABR2W050_9FUNG</name>
<dbReference type="EMBL" id="JASJQH010007241">
    <property type="protein sequence ID" value="KAK9712001.1"/>
    <property type="molecule type" value="Genomic_DNA"/>
</dbReference>
<reference evidence="4 5" key="1">
    <citation type="submission" date="2023-04" db="EMBL/GenBank/DDBJ databases">
        <title>Genome of Basidiobolus ranarum AG-B5.</title>
        <authorList>
            <person name="Stajich J.E."/>
            <person name="Carter-House D."/>
            <person name="Gryganskyi A."/>
        </authorList>
    </citation>
    <scope>NUCLEOTIDE SEQUENCE [LARGE SCALE GENOMIC DNA]</scope>
    <source>
        <strain evidence="4 5">AG-B5</strain>
    </source>
</reference>
<gene>
    <name evidence="4" type="ORF">K7432_007419</name>
</gene>
<evidence type="ECO:0000256" key="2">
    <source>
        <dbReference type="ARBA" id="ARBA00023253"/>
    </source>
</evidence>
<evidence type="ECO:0000256" key="3">
    <source>
        <dbReference type="ARBA" id="ARBA00023277"/>
    </source>
</evidence>
<organism evidence="4 5">
    <name type="scientific">Basidiobolus ranarum</name>
    <dbReference type="NCBI Taxonomy" id="34480"/>
    <lineage>
        <taxon>Eukaryota</taxon>
        <taxon>Fungi</taxon>
        <taxon>Fungi incertae sedis</taxon>
        <taxon>Zoopagomycota</taxon>
        <taxon>Entomophthoromycotina</taxon>
        <taxon>Basidiobolomycetes</taxon>
        <taxon>Basidiobolales</taxon>
        <taxon>Basidiobolaceae</taxon>
        <taxon>Basidiobolus</taxon>
    </lineage>
</organism>
<dbReference type="Gene3D" id="3.40.50.11350">
    <property type="match status" value="1"/>
</dbReference>
<dbReference type="CDD" id="cd11296">
    <property type="entry name" value="O-FucT_like"/>
    <property type="match status" value="1"/>
</dbReference>
<evidence type="ECO:0008006" key="6">
    <source>
        <dbReference type="Google" id="ProtNLM"/>
    </source>
</evidence>
<evidence type="ECO:0000256" key="1">
    <source>
        <dbReference type="ARBA" id="ARBA00022679"/>
    </source>
</evidence>
<keyword evidence="1" id="KW-0808">Transferase</keyword>
<proteinExistence type="predicted"/>
<keyword evidence="2" id="KW-0294">Fucose metabolism</keyword>
<evidence type="ECO:0000313" key="5">
    <source>
        <dbReference type="Proteomes" id="UP001479436"/>
    </source>
</evidence>
<dbReference type="PANTHER" id="PTHR36050">
    <property type="entry name" value="O-FUCOSYLTRANSFERASE 30"/>
    <property type="match status" value="1"/>
</dbReference>
<comment type="caution">
    <text evidence="4">The sequence shown here is derived from an EMBL/GenBank/DDBJ whole genome shotgun (WGS) entry which is preliminary data.</text>
</comment>
<keyword evidence="5" id="KW-1185">Reference proteome</keyword>
<protein>
    <recommendedName>
        <fullName evidence="6">O-fucosyltransferase family protein</fullName>
    </recommendedName>
</protein>